<name>A0ABW8CU82_STRBI</name>
<dbReference type="PANTHER" id="PTHR43133:SF61">
    <property type="entry name" value="ECF RNA POLYMERASE SIGMA FACTOR SIGC"/>
    <property type="match status" value="1"/>
</dbReference>
<feature type="domain" description="RNA polymerase sigma factor 70 region 4 type 2" evidence="9">
    <location>
        <begin position="142"/>
        <end position="191"/>
    </location>
</feature>
<dbReference type="NCBIfam" id="TIGR02937">
    <property type="entry name" value="sigma70-ECF"/>
    <property type="match status" value="1"/>
</dbReference>
<evidence type="ECO:0000313" key="11">
    <source>
        <dbReference type="Proteomes" id="UP001614391"/>
    </source>
</evidence>
<dbReference type="PANTHER" id="PTHR43133">
    <property type="entry name" value="RNA POLYMERASE ECF-TYPE SIGMA FACTO"/>
    <property type="match status" value="1"/>
</dbReference>
<evidence type="ECO:0000256" key="5">
    <source>
        <dbReference type="ARBA" id="ARBA00023163"/>
    </source>
</evidence>
<dbReference type="Pfam" id="PF04542">
    <property type="entry name" value="Sigma70_r2"/>
    <property type="match status" value="1"/>
</dbReference>
<evidence type="ECO:0000256" key="3">
    <source>
        <dbReference type="ARBA" id="ARBA00023082"/>
    </source>
</evidence>
<feature type="region of interest" description="Disordered" evidence="7">
    <location>
        <begin position="112"/>
        <end position="134"/>
    </location>
</feature>
<dbReference type="InterPro" id="IPR013325">
    <property type="entry name" value="RNA_pol_sigma_r2"/>
</dbReference>
<dbReference type="Gene3D" id="1.10.10.10">
    <property type="entry name" value="Winged helix-like DNA-binding domain superfamily/Winged helix DNA-binding domain"/>
    <property type="match status" value="1"/>
</dbReference>
<feature type="region of interest" description="Disordered" evidence="7">
    <location>
        <begin position="1"/>
        <end position="26"/>
    </location>
</feature>
<dbReference type="PROSITE" id="PS01063">
    <property type="entry name" value="SIGMA70_ECF"/>
    <property type="match status" value="1"/>
</dbReference>
<dbReference type="InterPro" id="IPR000838">
    <property type="entry name" value="RNA_pol_sigma70_ECF_CS"/>
</dbReference>
<dbReference type="InterPro" id="IPR039425">
    <property type="entry name" value="RNA_pol_sigma-70-like"/>
</dbReference>
<comment type="caution">
    <text evidence="10">The sequence shown here is derived from an EMBL/GenBank/DDBJ whole genome shotgun (WGS) entry which is preliminary data.</text>
</comment>
<evidence type="ECO:0000313" key="10">
    <source>
        <dbReference type="EMBL" id="MFI9121137.1"/>
    </source>
</evidence>
<dbReference type="InterPro" id="IPR013249">
    <property type="entry name" value="RNA_pol_sigma70_r4_t2"/>
</dbReference>
<evidence type="ECO:0000259" key="9">
    <source>
        <dbReference type="Pfam" id="PF08281"/>
    </source>
</evidence>
<gene>
    <name evidence="10" type="ORF">ACIGW0_17295</name>
</gene>
<sequence length="210" mass="22758">MNPAPPTPWRPGARKTPRHSPESDAVTTGLALDARGGDPDKTDHFVRALHHDVRRYVTHLSADPQAADDLTQDVFVRALTALPRFEGRSSARTWLLSIARRTVVDDLRRTASRPRLSDRHDWQTAAERSQPTGVPGFDEGVALAELLALLTPDRREAFLLTQLLGLGYAEAAETIGCPIGTVRSRVARARGDLTALLTAADPPPGTLVPG</sequence>
<feature type="compositionally biased region" description="Basic and acidic residues" evidence="7">
    <location>
        <begin position="112"/>
        <end position="122"/>
    </location>
</feature>
<comment type="similarity">
    <text evidence="1 6">Belongs to the sigma-70 factor family. ECF subfamily.</text>
</comment>
<dbReference type="RefSeq" id="WP_399615624.1">
    <property type="nucleotide sequence ID" value="NZ_JBITYT010000007.1"/>
</dbReference>
<evidence type="ECO:0000256" key="4">
    <source>
        <dbReference type="ARBA" id="ARBA00023125"/>
    </source>
</evidence>
<evidence type="ECO:0000256" key="7">
    <source>
        <dbReference type="SAM" id="MobiDB-lite"/>
    </source>
</evidence>
<keyword evidence="3 6" id="KW-0731">Sigma factor</keyword>
<dbReference type="InterPro" id="IPR013324">
    <property type="entry name" value="RNA_pol_sigma_r3/r4-like"/>
</dbReference>
<keyword evidence="4 6" id="KW-0238">DNA-binding</keyword>
<accession>A0ABW8CU82</accession>
<feature type="domain" description="RNA polymerase sigma-70 region 2" evidence="8">
    <location>
        <begin position="45"/>
        <end position="111"/>
    </location>
</feature>
<dbReference type="CDD" id="cd06171">
    <property type="entry name" value="Sigma70_r4"/>
    <property type="match status" value="1"/>
</dbReference>
<evidence type="ECO:0000259" key="8">
    <source>
        <dbReference type="Pfam" id="PF04542"/>
    </source>
</evidence>
<dbReference type="Pfam" id="PF08281">
    <property type="entry name" value="Sigma70_r4_2"/>
    <property type="match status" value="1"/>
</dbReference>
<dbReference type="InterPro" id="IPR014284">
    <property type="entry name" value="RNA_pol_sigma-70_dom"/>
</dbReference>
<protein>
    <recommendedName>
        <fullName evidence="6">RNA polymerase sigma factor</fullName>
    </recommendedName>
</protein>
<keyword evidence="2 6" id="KW-0805">Transcription regulation</keyword>
<evidence type="ECO:0000256" key="1">
    <source>
        <dbReference type="ARBA" id="ARBA00010641"/>
    </source>
</evidence>
<reference evidence="10 11" key="1">
    <citation type="submission" date="2024-10" db="EMBL/GenBank/DDBJ databases">
        <title>The Natural Products Discovery Center: Release of the First 8490 Sequenced Strains for Exploring Actinobacteria Biosynthetic Diversity.</title>
        <authorList>
            <person name="Kalkreuter E."/>
            <person name="Kautsar S.A."/>
            <person name="Yang D."/>
            <person name="Bader C.D."/>
            <person name="Teijaro C.N."/>
            <person name="Fluegel L."/>
            <person name="Davis C.M."/>
            <person name="Simpson J.R."/>
            <person name="Lauterbach L."/>
            <person name="Steele A.D."/>
            <person name="Gui C."/>
            <person name="Meng S."/>
            <person name="Li G."/>
            <person name="Viehrig K."/>
            <person name="Ye F."/>
            <person name="Su P."/>
            <person name="Kiefer A.F."/>
            <person name="Nichols A."/>
            <person name="Cepeda A.J."/>
            <person name="Yan W."/>
            <person name="Fan B."/>
            <person name="Jiang Y."/>
            <person name="Adhikari A."/>
            <person name="Zheng C.-J."/>
            <person name="Schuster L."/>
            <person name="Cowan T.M."/>
            <person name="Smanski M.J."/>
            <person name="Chevrette M.G."/>
            <person name="De Carvalho L.P.S."/>
            <person name="Shen B."/>
        </authorList>
    </citation>
    <scope>NUCLEOTIDE SEQUENCE [LARGE SCALE GENOMIC DNA]</scope>
    <source>
        <strain evidence="10 11">NPDC053346</strain>
    </source>
</reference>
<evidence type="ECO:0000256" key="2">
    <source>
        <dbReference type="ARBA" id="ARBA00023015"/>
    </source>
</evidence>
<proteinExistence type="inferred from homology"/>
<dbReference type="SUPFAM" id="SSF88659">
    <property type="entry name" value="Sigma3 and sigma4 domains of RNA polymerase sigma factors"/>
    <property type="match status" value="1"/>
</dbReference>
<dbReference type="InterPro" id="IPR007627">
    <property type="entry name" value="RNA_pol_sigma70_r2"/>
</dbReference>
<dbReference type="Gene3D" id="1.10.1740.10">
    <property type="match status" value="1"/>
</dbReference>
<evidence type="ECO:0000256" key="6">
    <source>
        <dbReference type="RuleBase" id="RU000716"/>
    </source>
</evidence>
<dbReference type="InterPro" id="IPR036388">
    <property type="entry name" value="WH-like_DNA-bd_sf"/>
</dbReference>
<dbReference type="SUPFAM" id="SSF88946">
    <property type="entry name" value="Sigma2 domain of RNA polymerase sigma factors"/>
    <property type="match status" value="1"/>
</dbReference>
<dbReference type="EMBL" id="JBITYT010000007">
    <property type="protein sequence ID" value="MFI9121137.1"/>
    <property type="molecule type" value="Genomic_DNA"/>
</dbReference>
<organism evidence="10 11">
    <name type="scientific">Streptomyces bikiniensis</name>
    <dbReference type="NCBI Taxonomy" id="1896"/>
    <lineage>
        <taxon>Bacteria</taxon>
        <taxon>Bacillati</taxon>
        <taxon>Actinomycetota</taxon>
        <taxon>Actinomycetes</taxon>
        <taxon>Kitasatosporales</taxon>
        <taxon>Streptomycetaceae</taxon>
        <taxon>Streptomyces</taxon>
    </lineage>
</organism>
<keyword evidence="11" id="KW-1185">Reference proteome</keyword>
<dbReference type="Proteomes" id="UP001614391">
    <property type="component" value="Unassembled WGS sequence"/>
</dbReference>
<keyword evidence="5 6" id="KW-0804">Transcription</keyword>